<dbReference type="PANTHER" id="PTHR22642:SF2">
    <property type="entry name" value="PROTEIN LONG AFTER FAR-RED 3"/>
    <property type="match status" value="1"/>
</dbReference>
<evidence type="ECO:0000313" key="2">
    <source>
        <dbReference type="EMBL" id="SVD25339.1"/>
    </source>
</evidence>
<dbReference type="EMBL" id="UINC01139036">
    <property type="protein sequence ID" value="SVD25339.1"/>
    <property type="molecule type" value="Genomic_DNA"/>
</dbReference>
<dbReference type="InterPro" id="IPR032466">
    <property type="entry name" value="Metal_Hydrolase"/>
</dbReference>
<dbReference type="Gene3D" id="3.20.20.140">
    <property type="entry name" value="Metal-dependent hydrolases"/>
    <property type="match status" value="1"/>
</dbReference>
<dbReference type="InterPro" id="IPR011059">
    <property type="entry name" value="Metal-dep_hydrolase_composite"/>
</dbReference>
<accession>A0A382TTH8</accession>
<protein>
    <recommendedName>
        <fullName evidence="1">Amidohydrolase 3 domain-containing protein</fullName>
    </recommendedName>
</protein>
<dbReference type="Pfam" id="PF07969">
    <property type="entry name" value="Amidohydro_3"/>
    <property type="match status" value="1"/>
</dbReference>
<dbReference type="PANTHER" id="PTHR22642">
    <property type="entry name" value="IMIDAZOLONEPROPIONASE"/>
    <property type="match status" value="1"/>
</dbReference>
<name>A0A382TTH8_9ZZZZ</name>
<reference evidence="2" key="1">
    <citation type="submission" date="2018-05" db="EMBL/GenBank/DDBJ databases">
        <authorList>
            <person name="Lanie J.A."/>
            <person name="Ng W.-L."/>
            <person name="Kazmierczak K.M."/>
            <person name="Andrzejewski T.M."/>
            <person name="Davidsen T.M."/>
            <person name="Wayne K.J."/>
            <person name="Tettelin H."/>
            <person name="Glass J.I."/>
            <person name="Rusch D."/>
            <person name="Podicherti R."/>
            <person name="Tsui H.-C.T."/>
            <person name="Winkler M.E."/>
        </authorList>
    </citation>
    <scope>NUCLEOTIDE SEQUENCE</scope>
</reference>
<gene>
    <name evidence="2" type="ORF">METZ01_LOCUS378193</name>
</gene>
<feature type="non-terminal residue" evidence="2">
    <location>
        <position position="255"/>
    </location>
</feature>
<dbReference type="SUPFAM" id="SSF51556">
    <property type="entry name" value="Metallo-dependent hydrolases"/>
    <property type="match status" value="1"/>
</dbReference>
<sequence>MGIMKTILPLLLLIYSCSVQNIDKVYYNGIIWTGEPENPSATALVVGGEEILFVGEDSEALAMATVNTEKIDLRGHFVTPGLIDNHVHFMSGGFQLSSVNLRDVDNKAEFQERIAAHAVTLPEGVWMQGGDWDHELWGGSYPDKSWIDDVIPERPVFLGRLDGHMALANSKALELAGITANTMDPVGGIVIKDGNGNPTGILKDEAMGLVNRIIPDPTIDELDQAFDAAMDYALSLGITQVHDMGSWQSLETYKR</sequence>
<evidence type="ECO:0000259" key="1">
    <source>
        <dbReference type="Pfam" id="PF07969"/>
    </source>
</evidence>
<dbReference type="AlphaFoldDB" id="A0A382TTH8"/>
<dbReference type="PROSITE" id="PS51257">
    <property type="entry name" value="PROKAR_LIPOPROTEIN"/>
    <property type="match status" value="1"/>
</dbReference>
<organism evidence="2">
    <name type="scientific">marine metagenome</name>
    <dbReference type="NCBI Taxonomy" id="408172"/>
    <lineage>
        <taxon>unclassified sequences</taxon>
        <taxon>metagenomes</taxon>
        <taxon>ecological metagenomes</taxon>
    </lineage>
</organism>
<dbReference type="Gene3D" id="3.10.310.70">
    <property type="match status" value="1"/>
</dbReference>
<dbReference type="InterPro" id="IPR013108">
    <property type="entry name" value="Amidohydro_3"/>
</dbReference>
<dbReference type="SUPFAM" id="SSF51338">
    <property type="entry name" value="Composite domain of metallo-dependent hydrolases"/>
    <property type="match status" value="1"/>
</dbReference>
<proteinExistence type="predicted"/>
<feature type="domain" description="Amidohydrolase 3" evidence="1">
    <location>
        <begin position="71"/>
        <end position="252"/>
    </location>
</feature>
<dbReference type="Gene3D" id="2.30.40.10">
    <property type="entry name" value="Urease, subunit C, domain 1"/>
    <property type="match status" value="1"/>
</dbReference>
<dbReference type="GO" id="GO:0016810">
    <property type="term" value="F:hydrolase activity, acting on carbon-nitrogen (but not peptide) bonds"/>
    <property type="evidence" value="ECO:0007669"/>
    <property type="project" value="InterPro"/>
</dbReference>